<evidence type="ECO:0000256" key="1">
    <source>
        <dbReference type="ARBA" id="ARBA00001946"/>
    </source>
</evidence>
<dbReference type="InterPro" id="IPR036412">
    <property type="entry name" value="HAD-like_sf"/>
</dbReference>
<comment type="cofactor">
    <cofactor evidence="1">
        <name>Mg(2+)</name>
        <dbReference type="ChEBI" id="CHEBI:18420"/>
    </cofactor>
</comment>
<dbReference type="InterPro" id="IPR051400">
    <property type="entry name" value="HAD-like_hydrolase"/>
</dbReference>
<dbReference type="GO" id="GO:0046872">
    <property type="term" value="F:metal ion binding"/>
    <property type="evidence" value="ECO:0007669"/>
    <property type="project" value="UniProtKB-KW"/>
</dbReference>
<keyword evidence="6" id="KW-1185">Reference proteome</keyword>
<keyword evidence="4" id="KW-0460">Magnesium</keyword>
<evidence type="ECO:0000256" key="2">
    <source>
        <dbReference type="ARBA" id="ARBA00022723"/>
    </source>
</evidence>
<reference evidence="5 6" key="1">
    <citation type="journal article" date="2019" name="Int. J. Syst. Evol. Microbiol.">
        <title>Capsulimonas corticalis gen. nov., sp. nov., an aerobic capsulated bacterium, of a novel bacterial order, Capsulimonadales ord. nov., of the class Armatimonadia of the phylum Armatimonadetes.</title>
        <authorList>
            <person name="Li J."/>
            <person name="Kudo C."/>
            <person name="Tonouchi A."/>
        </authorList>
    </citation>
    <scope>NUCLEOTIDE SEQUENCE [LARGE SCALE GENOMIC DNA]</scope>
    <source>
        <strain evidence="5 6">AX-7</strain>
    </source>
</reference>
<organism evidence="5 6">
    <name type="scientific">Capsulimonas corticalis</name>
    <dbReference type="NCBI Taxonomy" id="2219043"/>
    <lineage>
        <taxon>Bacteria</taxon>
        <taxon>Bacillati</taxon>
        <taxon>Armatimonadota</taxon>
        <taxon>Armatimonadia</taxon>
        <taxon>Capsulimonadales</taxon>
        <taxon>Capsulimonadaceae</taxon>
        <taxon>Capsulimonas</taxon>
    </lineage>
</organism>
<dbReference type="GO" id="GO:0016791">
    <property type="term" value="F:phosphatase activity"/>
    <property type="evidence" value="ECO:0007669"/>
    <property type="project" value="TreeGrafter"/>
</dbReference>
<dbReference type="NCBIfam" id="TIGR01509">
    <property type="entry name" value="HAD-SF-IA-v3"/>
    <property type="match status" value="1"/>
</dbReference>
<dbReference type="RefSeq" id="WP_125206254.1">
    <property type="nucleotide sequence ID" value="NZ_AP025739.1"/>
</dbReference>
<dbReference type="NCBIfam" id="TIGR01549">
    <property type="entry name" value="HAD-SF-IA-v1"/>
    <property type="match status" value="1"/>
</dbReference>
<name>A0A402D3G9_9BACT</name>
<protein>
    <submittedName>
        <fullName evidence="5">Haloacid dehalogenase</fullName>
    </submittedName>
</protein>
<dbReference type="PRINTS" id="PR00413">
    <property type="entry name" value="HADHALOGNASE"/>
</dbReference>
<accession>A0A402D3G9</accession>
<dbReference type="InterPro" id="IPR023214">
    <property type="entry name" value="HAD_sf"/>
</dbReference>
<dbReference type="GO" id="GO:0044281">
    <property type="term" value="P:small molecule metabolic process"/>
    <property type="evidence" value="ECO:0007669"/>
    <property type="project" value="UniProtKB-ARBA"/>
</dbReference>
<dbReference type="PANTHER" id="PTHR46470:SF2">
    <property type="entry name" value="GLYCERALDEHYDE 3-PHOSPHATE PHOSPHATASE"/>
    <property type="match status" value="1"/>
</dbReference>
<dbReference type="OrthoDB" id="9810501at2"/>
<keyword evidence="2" id="KW-0479">Metal-binding</keyword>
<dbReference type="AlphaFoldDB" id="A0A402D3G9"/>
<evidence type="ECO:0000256" key="3">
    <source>
        <dbReference type="ARBA" id="ARBA00022801"/>
    </source>
</evidence>
<dbReference type="Pfam" id="PF00702">
    <property type="entry name" value="Hydrolase"/>
    <property type="match status" value="1"/>
</dbReference>
<dbReference type="KEGG" id="ccot:CCAX7_006130"/>
<evidence type="ECO:0000256" key="4">
    <source>
        <dbReference type="ARBA" id="ARBA00022842"/>
    </source>
</evidence>
<gene>
    <name evidence="5" type="ORF">CCAX7_006130</name>
</gene>
<dbReference type="SFLD" id="SFLDS00003">
    <property type="entry name" value="Haloacid_Dehalogenase"/>
    <property type="match status" value="1"/>
</dbReference>
<keyword evidence="3" id="KW-0378">Hydrolase</keyword>
<evidence type="ECO:0000313" key="5">
    <source>
        <dbReference type="EMBL" id="BDI28562.1"/>
    </source>
</evidence>
<evidence type="ECO:0000313" key="6">
    <source>
        <dbReference type="Proteomes" id="UP000287394"/>
    </source>
</evidence>
<dbReference type="Proteomes" id="UP000287394">
    <property type="component" value="Chromosome"/>
</dbReference>
<dbReference type="InterPro" id="IPR006439">
    <property type="entry name" value="HAD-SF_hydro_IA"/>
</dbReference>
<sequence length="234" mass="26300">MIKMVFFDIGDVLFDEDQQHRWFFHTLLATLRKHGKDVLWDEWNATRIALATAGPNPAKAMRGAVTAYCVDEEESRRIWKEAEEQYHQMRAPRKYGLLLDGVTPALQDLRRDFRLGVVANQHSEVLESFSDYGIAGLFDVIVISEMVGLFKPDPAIFQYGLDQAGVSASEAIFVGDRADNDVAPAKALGMKTIRFHRGVHYGLYNPDDPAQTADITIFDVSELAGAVRRLAVER</sequence>
<proteinExistence type="predicted"/>
<dbReference type="SFLD" id="SFLDG01129">
    <property type="entry name" value="C1.5:_HAD__Beta-PGM__Phosphata"/>
    <property type="match status" value="1"/>
</dbReference>
<dbReference type="EMBL" id="AP025739">
    <property type="protein sequence ID" value="BDI28562.1"/>
    <property type="molecule type" value="Genomic_DNA"/>
</dbReference>
<dbReference type="PANTHER" id="PTHR46470">
    <property type="entry name" value="N-ACYLNEURAMINATE-9-PHOSPHATASE"/>
    <property type="match status" value="1"/>
</dbReference>
<dbReference type="Gene3D" id="3.40.50.1000">
    <property type="entry name" value="HAD superfamily/HAD-like"/>
    <property type="match status" value="1"/>
</dbReference>
<dbReference type="SUPFAM" id="SSF56784">
    <property type="entry name" value="HAD-like"/>
    <property type="match status" value="1"/>
</dbReference>